<evidence type="ECO:0000256" key="8">
    <source>
        <dbReference type="ARBA" id="ARBA00023136"/>
    </source>
</evidence>
<feature type="transmembrane region" description="Helical" evidence="9">
    <location>
        <begin position="391"/>
        <end position="412"/>
    </location>
</feature>
<feature type="transmembrane region" description="Helical" evidence="9">
    <location>
        <begin position="365"/>
        <end position="385"/>
    </location>
</feature>
<dbReference type="NCBIfam" id="TIGR00915">
    <property type="entry name" value="2A0602"/>
    <property type="match status" value="1"/>
</dbReference>
<dbReference type="PRINTS" id="PR00702">
    <property type="entry name" value="ACRIFLAVINRP"/>
</dbReference>
<feature type="transmembrane region" description="Helical" evidence="9">
    <location>
        <begin position="866"/>
        <end position="885"/>
    </location>
</feature>
<dbReference type="AlphaFoldDB" id="A0A0U4VWB5"/>
<comment type="subcellular location">
    <subcellularLocation>
        <location evidence="1 9">Cell inner membrane</location>
        <topology evidence="1 9">Multi-pass membrane protein</topology>
    </subcellularLocation>
</comment>
<evidence type="ECO:0000256" key="3">
    <source>
        <dbReference type="ARBA" id="ARBA00022448"/>
    </source>
</evidence>
<dbReference type="SUPFAM" id="SSF82693">
    <property type="entry name" value="Multidrug efflux transporter AcrB pore domain, PN1, PN2, PC1 and PC2 subdomains"/>
    <property type="match status" value="3"/>
</dbReference>
<feature type="transmembrane region" description="Helical" evidence="9">
    <location>
        <begin position="433"/>
        <end position="457"/>
    </location>
</feature>
<reference evidence="10 11" key="1">
    <citation type="submission" date="2016-01" db="EMBL/GenBank/DDBJ databases">
        <title>Annotation of Pseudomonas oryzihabitans USDA-ARS-USMARC-56511.</title>
        <authorList>
            <person name="Harhay G.P."/>
            <person name="Harhay D.M."/>
            <person name="Smith T.P.L."/>
            <person name="Bono J.L."/>
            <person name="Heaton M.P."/>
            <person name="Clawson M.L."/>
            <person name="Chitko-Mckown C.G."/>
            <person name="Capik S.F."/>
            <person name="DeDonder K.D."/>
            <person name="Apley M.D."/>
            <person name="Lubbers B.V."/>
            <person name="White B.J."/>
            <person name="Larson R.L."/>
        </authorList>
    </citation>
    <scope>NUCLEOTIDE SEQUENCE [LARGE SCALE GENOMIC DNA]</scope>
    <source>
        <strain evidence="10 11">USDA-ARS-USMARC-56511</strain>
    </source>
</reference>
<feature type="transmembrane region" description="Helical" evidence="9">
    <location>
        <begin position="339"/>
        <end position="358"/>
    </location>
</feature>
<dbReference type="InterPro" id="IPR027463">
    <property type="entry name" value="AcrB_DN_DC_subdom"/>
</dbReference>
<gene>
    <name evidence="10" type="ORF">APT59_03645</name>
</gene>
<feature type="transmembrane region" description="Helical" evidence="9">
    <location>
        <begin position="535"/>
        <end position="556"/>
    </location>
</feature>
<dbReference type="Proteomes" id="UP000064137">
    <property type="component" value="Chromosome"/>
</dbReference>
<evidence type="ECO:0000313" key="11">
    <source>
        <dbReference type="Proteomes" id="UP000064137"/>
    </source>
</evidence>
<dbReference type="SUPFAM" id="SSF82866">
    <property type="entry name" value="Multidrug efflux transporter AcrB transmembrane domain"/>
    <property type="match status" value="2"/>
</dbReference>
<dbReference type="OrthoDB" id="9757904at2"/>
<accession>A0A0U4VWB5</accession>
<name>A0A0U4VWB5_9PSED</name>
<dbReference type="Gene3D" id="1.20.1640.10">
    <property type="entry name" value="Multidrug efflux transporter AcrB transmembrane domain"/>
    <property type="match status" value="2"/>
</dbReference>
<protein>
    <recommendedName>
        <fullName evidence="9">Efflux pump membrane transporter</fullName>
    </recommendedName>
</protein>
<keyword evidence="5 9" id="KW-0997">Cell inner membrane</keyword>
<dbReference type="NCBIfam" id="NF000282">
    <property type="entry name" value="RND_permease_1"/>
    <property type="match status" value="1"/>
</dbReference>
<keyword evidence="8 9" id="KW-0472">Membrane</keyword>
<sequence>MANFFIDRPVFAWVVALFILLAGLLAIPQLPVAQYPNVAPPQIELYLTYPGASPQTLDESVVSLVEQELNGVNHLLYFSSSSSQGSATLTVTFQPGTDPELAKVDIQNRLKVVEPRLPRAVTQQGIQIEETSAGYLMFVTLSATDERLDTTALSDYLARNVVNELRRLDGVGKAQLFGAEHALRVWLDPSRLVAFGLTPADVTRAIAEQNVQVAAGSLGELPAPASQELTAPVLIKGQLSDPTEFAGILLRAGADGSSVTLGDVARVEVGSQSYNFGTRLDGKPSVAVGVQLAPTANALATAQAVRAKLAELSQYFPPGMKYDIPYDTAPFVKISITQVIHTLLEAMALVFAVMYLFLQNLRYTLIPTLVVPVALLGTCAVLLALGYSINVLTLFGMVLAIGILVDDAIVVVENVERLMATEGLDPRAATRKAMGEISGAIVGITLVLTAVFVPMAFMSGSVGVIYRQFSASMAVAILFSAFLALSLTPALCATLLKPIATGTHARGGFFGAFNRGFERLTGSFEGWVARAIRRLLPNLVLFAALLVGLVVLYGRLPGAFLPTEDQGYLITDIQLPPGATQERTLKVIERLERHYAKEPGVANDLVLLGFSFSGSGQNAALAFTTLKDWSARGSADSAAAIAERANAALAGESEAQGFAVLPPPVEGLGTSSGFEVRLQDRSNRGQAALKAARDQLQEKLAGNPIIAYVRETALADSAQVQLVVDRRQAAALGVSFAALGETLGTALGSSYVNDFPNRGRMQQVIVQAELGTRSQVDDLLRLEVRNERGRMVPLSAFVSADWTQGAAQLSRYNGYPAISLSGEPLPGHTTGEAMAELERLATELPRGFALEWTALSLQERLSAGQAPVLLGLSLLVVFLCLAALYESWSIPTAVLLVVPLGVLGAVLAVTLRGMPNDVFFKVGLITVIGLTAKNAILLIEFAKSLHDGGMDLYEATCRAARLRLRPIVMTSLAFILGVVPLALATGASSASQQAVGTGVIGGMLSATLALVFVPVFFVLVLRLVRRWRAPDR</sequence>
<evidence type="ECO:0000313" key="10">
    <source>
        <dbReference type="EMBL" id="ALZ83336.1"/>
    </source>
</evidence>
<dbReference type="GO" id="GO:0009636">
    <property type="term" value="P:response to toxic substance"/>
    <property type="evidence" value="ECO:0007669"/>
    <property type="project" value="UniProtKB-ARBA"/>
</dbReference>
<keyword evidence="3 9" id="KW-0813">Transport</keyword>
<dbReference type="PANTHER" id="PTHR32063">
    <property type="match status" value="1"/>
</dbReference>
<comment type="similarity">
    <text evidence="2 9">Belongs to the resistance-nodulation-cell division (RND) (TC 2.A.6) family.</text>
</comment>
<feature type="transmembrane region" description="Helical" evidence="9">
    <location>
        <begin position="1003"/>
        <end position="1024"/>
    </location>
</feature>
<evidence type="ECO:0000256" key="2">
    <source>
        <dbReference type="ARBA" id="ARBA00010942"/>
    </source>
</evidence>
<dbReference type="RefSeq" id="WP_059313598.1">
    <property type="nucleotide sequence ID" value="NZ_CP013987.1"/>
</dbReference>
<evidence type="ECO:0000256" key="6">
    <source>
        <dbReference type="ARBA" id="ARBA00022692"/>
    </source>
</evidence>
<dbReference type="Gene3D" id="3.30.2090.10">
    <property type="entry name" value="Multidrug efflux transporter AcrB TolC docking domain, DN and DC subdomains"/>
    <property type="match status" value="2"/>
</dbReference>
<dbReference type="KEGG" id="por:APT59_03645"/>
<evidence type="ECO:0000256" key="5">
    <source>
        <dbReference type="ARBA" id="ARBA00022519"/>
    </source>
</evidence>
<dbReference type="EMBL" id="CP013987">
    <property type="protein sequence ID" value="ALZ83336.1"/>
    <property type="molecule type" value="Genomic_DNA"/>
</dbReference>
<dbReference type="GO" id="GO:0015562">
    <property type="term" value="F:efflux transmembrane transporter activity"/>
    <property type="evidence" value="ECO:0007669"/>
    <property type="project" value="InterPro"/>
</dbReference>
<proteinExistence type="inferred from homology"/>
<feature type="transmembrane region" description="Helical" evidence="9">
    <location>
        <begin position="962"/>
        <end position="983"/>
    </location>
</feature>
<keyword evidence="6 9" id="KW-0812">Transmembrane</keyword>
<dbReference type="Gene3D" id="3.30.70.1320">
    <property type="entry name" value="Multidrug efflux transporter AcrB pore domain like"/>
    <property type="match status" value="1"/>
</dbReference>
<comment type="caution">
    <text evidence="9">Lacks conserved residue(s) required for the propagation of feature annotation.</text>
</comment>
<dbReference type="GO" id="GO:0042910">
    <property type="term" value="F:xenobiotic transmembrane transporter activity"/>
    <property type="evidence" value="ECO:0007669"/>
    <property type="project" value="TreeGrafter"/>
</dbReference>
<feature type="transmembrane region" description="Helical" evidence="9">
    <location>
        <begin position="918"/>
        <end position="941"/>
    </location>
</feature>
<dbReference type="Pfam" id="PF00873">
    <property type="entry name" value="ACR_tran"/>
    <property type="match status" value="1"/>
</dbReference>
<evidence type="ECO:0000256" key="4">
    <source>
        <dbReference type="ARBA" id="ARBA00022475"/>
    </source>
</evidence>
<dbReference type="InterPro" id="IPR004764">
    <property type="entry name" value="MdtF-like"/>
</dbReference>
<dbReference type="GO" id="GO:0005886">
    <property type="term" value="C:plasma membrane"/>
    <property type="evidence" value="ECO:0007669"/>
    <property type="project" value="UniProtKB-SubCell"/>
</dbReference>
<evidence type="ECO:0000256" key="9">
    <source>
        <dbReference type="RuleBase" id="RU364070"/>
    </source>
</evidence>
<keyword evidence="7 9" id="KW-1133">Transmembrane helix</keyword>
<organism evidence="10 11">
    <name type="scientific">Pseudomonas oryzihabitans</name>
    <dbReference type="NCBI Taxonomy" id="47885"/>
    <lineage>
        <taxon>Bacteria</taxon>
        <taxon>Pseudomonadati</taxon>
        <taxon>Pseudomonadota</taxon>
        <taxon>Gammaproteobacteria</taxon>
        <taxon>Pseudomonadales</taxon>
        <taxon>Pseudomonadaceae</taxon>
        <taxon>Pseudomonas</taxon>
    </lineage>
</organism>
<evidence type="ECO:0000256" key="7">
    <source>
        <dbReference type="ARBA" id="ARBA00022989"/>
    </source>
</evidence>
<keyword evidence="4" id="KW-1003">Cell membrane</keyword>
<dbReference type="Gene3D" id="3.30.70.1440">
    <property type="entry name" value="Multidrug efflux transporter AcrB pore domain"/>
    <property type="match status" value="1"/>
</dbReference>
<dbReference type="PANTHER" id="PTHR32063:SF10">
    <property type="entry name" value="EFFLUX PUMP MEMBRANE TRANSPORTER"/>
    <property type="match status" value="1"/>
</dbReference>
<dbReference type="InterPro" id="IPR001036">
    <property type="entry name" value="Acrflvin-R"/>
</dbReference>
<feature type="transmembrane region" description="Helical" evidence="9">
    <location>
        <begin position="469"/>
        <end position="496"/>
    </location>
</feature>
<evidence type="ECO:0000256" key="1">
    <source>
        <dbReference type="ARBA" id="ARBA00004429"/>
    </source>
</evidence>
<feature type="transmembrane region" description="Helical" evidence="9">
    <location>
        <begin position="892"/>
        <end position="912"/>
    </location>
</feature>
<dbReference type="Gene3D" id="3.30.70.1430">
    <property type="entry name" value="Multidrug efflux transporter AcrB pore domain"/>
    <property type="match status" value="2"/>
</dbReference>
<dbReference type="FunFam" id="1.20.1640.10:FF:000001">
    <property type="entry name" value="Efflux pump membrane transporter"/>
    <property type="match status" value="1"/>
</dbReference>
<dbReference type="SUPFAM" id="SSF82714">
    <property type="entry name" value="Multidrug efflux transporter AcrB TolC docking domain, DN and DC subdomains"/>
    <property type="match status" value="2"/>
</dbReference>